<keyword evidence="3" id="KW-0175">Coiled coil</keyword>
<sequence>MTDIQIQNQNNNLGTNKKEFDHRFDDKPLRILCVKNIPKETTENELLELFKPFGSIENINLKVNKNVGPYAIYAHVYFSTPEEAKRCLKQMNGKILNGRALRIDYKKNNTKLGDGEEDNNYNNNNNMGNNNPNNNNKFHKKTNRTNQFYNNQLYNNRYVNNNNKRPIRNGFTTGDGLINQHDADINYSREYEPNKRMRMGNFNDNPNLNNINNDAELNKLLREYENKKDSNNNEVENIIQTLINGITHKTPRVKLFLCDHLRKCVQHVFNRPCINIPNNNNIANNNNITNLNNNPMSNLQNYKNINEFEKKKIYNNNNTILWRGILEMKNKDSLNINAYGLNGDVNNFLNNNIKNITISHRKKMKNLPKIEAIYYFEIQNEKDINIFESYKNYFNNKDRVGLASANENWHFYIIFPGTPIFNEIINANNNIQISFNNTFIGVVSYNPQILEMNIPRKLNPSQDDAPIINMPPTSNNSIYNNNNYNNNNNNNNYNNNNNNYNNNNLASNLNNIEEHKKSESEINTNDQTENDDNKNELPNWLNQFSSLAAYLVKK</sequence>
<evidence type="ECO:0000256" key="3">
    <source>
        <dbReference type="SAM" id="Coils"/>
    </source>
</evidence>
<feature type="region of interest" description="Disordered" evidence="4">
    <location>
        <begin position="112"/>
        <end position="136"/>
    </location>
</feature>
<protein>
    <recommendedName>
        <fullName evidence="5">RRM domain-containing protein</fullName>
    </recommendedName>
</protein>
<dbReference type="SMART" id="SM00360">
    <property type="entry name" value="RRM"/>
    <property type="match status" value="1"/>
</dbReference>
<feature type="domain" description="RRM" evidence="5">
    <location>
        <begin position="30"/>
        <end position="108"/>
    </location>
</feature>
<dbReference type="Pfam" id="PF07744">
    <property type="entry name" value="SPOC"/>
    <property type="match status" value="1"/>
</dbReference>
<dbReference type="CDD" id="cd00590">
    <property type="entry name" value="RRM_SF"/>
    <property type="match status" value="1"/>
</dbReference>
<dbReference type="EMBL" id="KI635825">
    <property type="protein sequence ID" value="ETB56254.1"/>
    <property type="molecule type" value="Genomic_DNA"/>
</dbReference>
<evidence type="ECO:0000256" key="4">
    <source>
        <dbReference type="SAM" id="MobiDB-lite"/>
    </source>
</evidence>
<feature type="compositionally biased region" description="Low complexity" evidence="4">
    <location>
        <begin position="120"/>
        <end position="136"/>
    </location>
</feature>
<dbReference type="PROSITE" id="PS50102">
    <property type="entry name" value="RRM"/>
    <property type="match status" value="1"/>
</dbReference>
<evidence type="ECO:0000256" key="1">
    <source>
        <dbReference type="ARBA" id="ARBA00022884"/>
    </source>
</evidence>
<evidence type="ECO:0000313" key="7">
    <source>
        <dbReference type="Proteomes" id="UP000018538"/>
    </source>
</evidence>
<dbReference type="Pfam" id="PF00076">
    <property type="entry name" value="RRM_1"/>
    <property type="match status" value="1"/>
</dbReference>
<dbReference type="Gene3D" id="3.30.70.330">
    <property type="match status" value="1"/>
</dbReference>
<name>V7PA41_PLAYE</name>
<reference evidence="6 7" key="1">
    <citation type="submission" date="2013-11" db="EMBL/GenBank/DDBJ databases">
        <title>The Genome Sequence of Plasmodium yoelii 17X.</title>
        <authorList>
            <consortium name="The Broad Institute Genomics Platform"/>
            <consortium name="The Broad Institute Genome Sequencing Center for Infectious Disease"/>
            <person name="Neafsey D."/>
            <person name="Adams J."/>
            <person name="Walker B."/>
            <person name="Young S.K."/>
            <person name="Zeng Q."/>
            <person name="Gargeya S."/>
            <person name="Fitzgerald M."/>
            <person name="Haas B."/>
            <person name="Abouelleil A."/>
            <person name="Alvarado L."/>
            <person name="Chapman S.B."/>
            <person name="Gainer-Dewar J."/>
            <person name="Goldberg J."/>
            <person name="Griggs A."/>
            <person name="Gujja S."/>
            <person name="Hansen M."/>
            <person name="Howarth C."/>
            <person name="Imamovic A."/>
            <person name="Ireland A."/>
            <person name="Larimer J."/>
            <person name="McCowan C."/>
            <person name="Murphy C."/>
            <person name="Pearson M."/>
            <person name="Poon T.W."/>
            <person name="Priest M."/>
            <person name="Roberts A."/>
            <person name="Saif S."/>
            <person name="Shea T."/>
            <person name="Sykes S."/>
            <person name="Wortman J."/>
            <person name="Nusbaum C."/>
            <person name="Birren B."/>
        </authorList>
    </citation>
    <scope>NUCLEOTIDE SEQUENCE [LARGE SCALE GENOMIC DNA]</scope>
    <source>
        <strain evidence="6 7">17X</strain>
    </source>
</reference>
<feature type="compositionally biased region" description="Low complexity" evidence="4">
    <location>
        <begin position="475"/>
        <end position="511"/>
    </location>
</feature>
<dbReference type="SUPFAM" id="SSF54928">
    <property type="entry name" value="RNA-binding domain, RBD"/>
    <property type="match status" value="1"/>
</dbReference>
<feature type="coiled-coil region" evidence="3">
    <location>
        <begin position="214"/>
        <end position="241"/>
    </location>
</feature>
<dbReference type="Proteomes" id="UP000018538">
    <property type="component" value="Unassembled WGS sequence"/>
</dbReference>
<dbReference type="InterPro" id="IPR012921">
    <property type="entry name" value="SPOC_C"/>
</dbReference>
<organism evidence="6 7">
    <name type="scientific">Plasmodium yoelii 17X</name>
    <dbReference type="NCBI Taxonomy" id="1323249"/>
    <lineage>
        <taxon>Eukaryota</taxon>
        <taxon>Sar</taxon>
        <taxon>Alveolata</taxon>
        <taxon>Apicomplexa</taxon>
        <taxon>Aconoidasida</taxon>
        <taxon>Haemosporida</taxon>
        <taxon>Plasmodiidae</taxon>
        <taxon>Plasmodium</taxon>
        <taxon>Plasmodium (Vinckeia)</taxon>
    </lineage>
</organism>
<dbReference type="OrthoDB" id="639027at2759"/>
<keyword evidence="1 2" id="KW-0694">RNA-binding</keyword>
<gene>
    <name evidence="6" type="ORF">YYC_05704</name>
</gene>
<accession>V7PA41</accession>
<keyword evidence="7" id="KW-1185">Reference proteome</keyword>
<evidence type="ECO:0000259" key="5">
    <source>
        <dbReference type="PROSITE" id="PS50102"/>
    </source>
</evidence>
<dbReference type="InterPro" id="IPR000504">
    <property type="entry name" value="RRM_dom"/>
</dbReference>
<feature type="region of interest" description="Disordered" evidence="4">
    <location>
        <begin position="1"/>
        <end position="20"/>
    </location>
</feature>
<dbReference type="GO" id="GO:0003723">
    <property type="term" value="F:RNA binding"/>
    <property type="evidence" value="ECO:0007669"/>
    <property type="project" value="UniProtKB-UniRule"/>
</dbReference>
<dbReference type="InterPro" id="IPR035979">
    <property type="entry name" value="RBD_domain_sf"/>
</dbReference>
<feature type="compositionally biased region" description="Polar residues" evidence="4">
    <location>
        <begin position="1"/>
        <end position="15"/>
    </location>
</feature>
<dbReference type="InterPro" id="IPR012677">
    <property type="entry name" value="Nucleotide-bd_a/b_plait_sf"/>
</dbReference>
<evidence type="ECO:0000256" key="2">
    <source>
        <dbReference type="PROSITE-ProRule" id="PRU00176"/>
    </source>
</evidence>
<dbReference type="AlphaFoldDB" id="V7PA41"/>
<proteinExistence type="predicted"/>
<dbReference type="PANTHER" id="PTHR48027">
    <property type="entry name" value="HETEROGENEOUS NUCLEAR RIBONUCLEOPROTEIN 87F-RELATED"/>
    <property type="match status" value="1"/>
</dbReference>
<feature type="region of interest" description="Disordered" evidence="4">
    <location>
        <begin position="463"/>
        <end position="538"/>
    </location>
</feature>
<evidence type="ECO:0000313" key="6">
    <source>
        <dbReference type="EMBL" id="ETB56254.1"/>
    </source>
</evidence>
<dbReference type="InterPro" id="IPR052462">
    <property type="entry name" value="SLIRP/GR-RBP-like"/>
</dbReference>